<comment type="similarity">
    <text evidence="3">Belongs to the peptidase M1 family.</text>
</comment>
<evidence type="ECO:0000256" key="3">
    <source>
        <dbReference type="ARBA" id="ARBA00010136"/>
    </source>
</evidence>
<dbReference type="InterPro" id="IPR001930">
    <property type="entry name" value="Peptidase_M1"/>
</dbReference>
<dbReference type="EMBL" id="SNZR01000011">
    <property type="protein sequence ID" value="TDR93607.1"/>
    <property type="molecule type" value="Genomic_DNA"/>
</dbReference>
<dbReference type="GO" id="GO:0008270">
    <property type="term" value="F:zinc ion binding"/>
    <property type="evidence" value="ECO:0007669"/>
    <property type="project" value="InterPro"/>
</dbReference>
<dbReference type="Pfam" id="PF17900">
    <property type="entry name" value="Peptidase_M1_N"/>
    <property type="match status" value="1"/>
</dbReference>
<dbReference type="PANTHER" id="PTHR46322">
    <property type="entry name" value="PUROMYCIN-SENSITIVE AMINOPEPTIDASE"/>
    <property type="match status" value="1"/>
</dbReference>
<evidence type="ECO:0000256" key="10">
    <source>
        <dbReference type="ARBA" id="ARBA00022833"/>
    </source>
</evidence>
<evidence type="ECO:0000256" key="12">
    <source>
        <dbReference type="NCBIfam" id="TIGR02414"/>
    </source>
</evidence>
<dbReference type="Gene3D" id="2.60.40.1730">
    <property type="entry name" value="tricorn interacting facor f3 domain"/>
    <property type="match status" value="1"/>
</dbReference>
<dbReference type="PRINTS" id="PR00756">
    <property type="entry name" value="ALADIPTASE"/>
</dbReference>
<evidence type="ECO:0000256" key="2">
    <source>
        <dbReference type="ARBA" id="ARBA00001947"/>
    </source>
</evidence>
<dbReference type="InterPro" id="IPR045357">
    <property type="entry name" value="Aminopeptidase_N-like_N"/>
</dbReference>
<dbReference type="Pfam" id="PF17432">
    <property type="entry name" value="DUF3458_C"/>
    <property type="match status" value="1"/>
</dbReference>
<dbReference type="EC" id="3.4.11.2" evidence="4 12"/>
<organism evidence="18 19">
    <name type="scientific">Enterovirga rhinocerotis</name>
    <dbReference type="NCBI Taxonomy" id="1339210"/>
    <lineage>
        <taxon>Bacteria</taxon>
        <taxon>Pseudomonadati</taxon>
        <taxon>Pseudomonadota</taxon>
        <taxon>Alphaproteobacteria</taxon>
        <taxon>Hyphomicrobiales</taxon>
        <taxon>Methylobacteriaceae</taxon>
        <taxon>Enterovirga</taxon>
    </lineage>
</organism>
<dbReference type="InterPro" id="IPR024601">
    <property type="entry name" value="Peptidase_M1_pepN_C"/>
</dbReference>
<keyword evidence="19" id="KW-1185">Reference proteome</keyword>
<dbReference type="AlphaFoldDB" id="A0A4R7C9Z9"/>
<dbReference type="FunFam" id="3.30.2010.30:FF:000002">
    <property type="entry name" value="Putative aminopeptidase N"/>
    <property type="match status" value="1"/>
</dbReference>
<feature type="domain" description="Peptidase M1 alanyl aminopeptidase Ig-like fold" evidence="15">
    <location>
        <begin position="483"/>
        <end position="582"/>
    </location>
</feature>
<dbReference type="InterPro" id="IPR035414">
    <property type="entry name" value="Peptidase_M1_pepN_Ig-like"/>
</dbReference>
<keyword evidence="10" id="KW-0862">Zinc</keyword>
<dbReference type="Gene3D" id="1.10.390.10">
    <property type="entry name" value="Neutral Protease Domain 2"/>
    <property type="match status" value="1"/>
</dbReference>
<dbReference type="Gene3D" id="1.25.50.10">
    <property type="entry name" value="Peptidase M1, alanyl aminopeptidase, C-terminal domain"/>
    <property type="match status" value="1"/>
</dbReference>
<evidence type="ECO:0000313" key="19">
    <source>
        <dbReference type="Proteomes" id="UP000295122"/>
    </source>
</evidence>
<evidence type="ECO:0000259" key="17">
    <source>
        <dbReference type="Pfam" id="PF17900"/>
    </source>
</evidence>
<evidence type="ECO:0000256" key="13">
    <source>
        <dbReference type="SAM" id="MobiDB-lite"/>
    </source>
</evidence>
<dbReference type="InterPro" id="IPR014782">
    <property type="entry name" value="Peptidase_M1_dom"/>
</dbReference>
<comment type="catalytic activity">
    <reaction evidence="1">
        <text>Release of an N-terminal amino acid, Xaa-|-Yaa- from a peptide, amide or arylamide. Xaa is preferably Ala, but may be most amino acids including Pro (slow action). When a terminal hydrophobic residue is followed by a prolyl residue, the two may be released as an intact Xaa-Pro dipeptide.</text>
        <dbReference type="EC" id="3.4.11.2"/>
    </reaction>
</comment>
<evidence type="ECO:0000256" key="4">
    <source>
        <dbReference type="ARBA" id="ARBA00012564"/>
    </source>
</evidence>
<dbReference type="GO" id="GO:0006508">
    <property type="term" value="P:proteolysis"/>
    <property type="evidence" value="ECO:0007669"/>
    <property type="project" value="UniProtKB-UniRule"/>
</dbReference>
<dbReference type="SUPFAM" id="SSF63737">
    <property type="entry name" value="Leukotriene A4 hydrolase N-terminal domain"/>
    <property type="match status" value="1"/>
</dbReference>
<evidence type="ECO:0000256" key="8">
    <source>
        <dbReference type="ARBA" id="ARBA00022723"/>
    </source>
</evidence>
<comment type="cofactor">
    <cofactor evidence="2">
        <name>Zn(2+)</name>
        <dbReference type="ChEBI" id="CHEBI:29105"/>
    </cofactor>
</comment>
<evidence type="ECO:0000259" key="15">
    <source>
        <dbReference type="Pfam" id="PF11940"/>
    </source>
</evidence>
<evidence type="ECO:0000256" key="11">
    <source>
        <dbReference type="ARBA" id="ARBA00023049"/>
    </source>
</evidence>
<gene>
    <name evidence="18" type="ORF">EV668_0872</name>
</gene>
<feature type="domain" description="Peptidase M1 alanyl aminopeptidase C-terminal" evidence="16">
    <location>
        <begin position="587"/>
        <end position="911"/>
    </location>
</feature>
<dbReference type="Gene3D" id="3.30.2010.30">
    <property type="match status" value="1"/>
</dbReference>
<dbReference type="NCBIfam" id="TIGR02414">
    <property type="entry name" value="pepN_proteo"/>
    <property type="match status" value="1"/>
</dbReference>
<evidence type="ECO:0000313" key="18">
    <source>
        <dbReference type="EMBL" id="TDR93607.1"/>
    </source>
</evidence>
<accession>A0A4R7C9Z9</accession>
<dbReference type="InterPro" id="IPR027268">
    <property type="entry name" value="Peptidase_M4/M1_CTD_sf"/>
</dbReference>
<feature type="domain" description="Peptidase M1 membrane alanine aminopeptidase" evidence="14">
    <location>
        <begin position="264"/>
        <end position="477"/>
    </location>
</feature>
<dbReference type="Proteomes" id="UP000295122">
    <property type="component" value="Unassembled WGS sequence"/>
</dbReference>
<dbReference type="CDD" id="cd09600">
    <property type="entry name" value="M1_APN"/>
    <property type="match status" value="1"/>
</dbReference>
<protein>
    <recommendedName>
        <fullName evidence="5 12">Aminopeptidase N</fullName>
        <ecNumber evidence="4 12">3.4.11.2</ecNumber>
    </recommendedName>
</protein>
<keyword evidence="11" id="KW-0482">Metalloprotease</keyword>
<feature type="domain" description="Aminopeptidase N-like N-terminal" evidence="17">
    <location>
        <begin position="141"/>
        <end position="225"/>
    </location>
</feature>
<dbReference type="Pfam" id="PF11940">
    <property type="entry name" value="DUF3458"/>
    <property type="match status" value="1"/>
</dbReference>
<evidence type="ECO:0000256" key="1">
    <source>
        <dbReference type="ARBA" id="ARBA00000098"/>
    </source>
</evidence>
<dbReference type="InterPro" id="IPR042097">
    <property type="entry name" value="Aminopeptidase_N-like_N_sf"/>
</dbReference>
<dbReference type="GO" id="GO:0016285">
    <property type="term" value="F:alanyl aminopeptidase activity"/>
    <property type="evidence" value="ECO:0007669"/>
    <property type="project" value="UniProtKB-EC"/>
</dbReference>
<keyword evidence="7" id="KW-0645">Protease</keyword>
<name>A0A4R7C9Z9_9HYPH</name>
<evidence type="ECO:0000259" key="16">
    <source>
        <dbReference type="Pfam" id="PF17432"/>
    </source>
</evidence>
<dbReference type="InterPro" id="IPR037144">
    <property type="entry name" value="Peptidase_M1_pepN_C_sf"/>
</dbReference>
<keyword evidence="9" id="KW-0378">Hydrolase</keyword>
<evidence type="ECO:0000259" key="14">
    <source>
        <dbReference type="Pfam" id="PF01433"/>
    </source>
</evidence>
<reference evidence="18 19" key="1">
    <citation type="submission" date="2019-03" db="EMBL/GenBank/DDBJ databases">
        <title>Genomic Encyclopedia of Type Strains, Phase IV (KMG-IV): sequencing the most valuable type-strain genomes for metagenomic binning, comparative biology and taxonomic classification.</title>
        <authorList>
            <person name="Goeker M."/>
        </authorList>
    </citation>
    <scope>NUCLEOTIDE SEQUENCE [LARGE SCALE GENOMIC DNA]</scope>
    <source>
        <strain evidence="18 19">DSM 25903</strain>
    </source>
</reference>
<evidence type="ECO:0000256" key="9">
    <source>
        <dbReference type="ARBA" id="ARBA00022801"/>
    </source>
</evidence>
<dbReference type="InterPro" id="IPR038438">
    <property type="entry name" value="PepN_Ig-like_sf"/>
</dbReference>
<feature type="region of interest" description="Disordered" evidence="13">
    <location>
        <begin position="1"/>
        <end position="42"/>
    </location>
</feature>
<sequence length="914" mass="99270">MSGWPGAGRMEPGRYGPEEPPPLGSAPKDSHTMRTDTPTVIGLDDYRPSDHLADTIHLDILLHPTATRIVAETAFRPNPAGRPGAPLVLDGDELRLCGIELDGQPLPAEAFEASPQGLTVLAPPQRPFRLRVVTEVDPTANTKLMGLYRSGGIYCTQCEADGFRRITYALDRPDVLSVYTTRIEADESEAPTLLGNGNPGEAGAIPGTGRHFAIWHDPFPKPGYLFAVVGGRLGKVSKPFTTMSGRPVEIAVHVEPGKEPRAEYALDALERSMRWDEEVFAREYDLDVFNVVAVSDFNMGAMENKGLNIFNDKYVLASPETATDSDYANIEAVIAHEYFHNWTGNRITCRDWFQLCLKEGLTVFRDQEFSSDQRSRAVHRIGEVRTLRARQFTEDAGPLAHPVRPNQFREINNFYTATVYEKGAEIVRMLKTLLGEADFAAGMTRFFETCDGTAATVEDFLDAFAAVSGRDLSDFARWYVQSGTPVVTVRTEYDPAQARYRIDLTQETPPTPGQAEKGPLVLPVALGLVSPTGAAIAADCADLRPDGVHVMAGSRASLIFENVRERPVPSLFRGFSAPVKLRLDLGDDDLLALLEHDSDPFNRWQAAQMVAMRLLVGQATSESGTPVEASLLRLALALGRVLVVESERDPAFAALLLSLPSETEIAQEIGSDVDPDAVHRAWLAARGTIGTVLAADLAAIRAATEPDGAYSPDAASAGRRALRNVALDLLASADPAFGEREADRQLAAAGNMTDRLAALAVLSRIPGDTRERALARFAEDFAGEPLVLDKWFGIQAAIPEPGTLDRIHGLTSHPAFSFTNPNRVRALVGSLALANPTQFHRADGAGYAFLADIVLMLNGSNPQVAARLLTAFSTWRTVEPGRRANAESQLKRIAREQNLSPDVSDIVARSLSEA</sequence>
<dbReference type="FunFam" id="2.60.40.1840:FF:000001">
    <property type="entry name" value="Aminopeptidase N"/>
    <property type="match status" value="1"/>
</dbReference>
<comment type="caution">
    <text evidence="18">The sequence shown here is derived from an EMBL/GenBank/DDBJ whole genome shotgun (WGS) entry which is preliminary data.</text>
</comment>
<keyword evidence="6 18" id="KW-0031">Aminopeptidase</keyword>
<dbReference type="Pfam" id="PF01433">
    <property type="entry name" value="Peptidase_M1"/>
    <property type="match status" value="1"/>
</dbReference>
<proteinExistence type="inferred from homology"/>
<evidence type="ECO:0000256" key="7">
    <source>
        <dbReference type="ARBA" id="ARBA00022670"/>
    </source>
</evidence>
<dbReference type="GO" id="GO:0008237">
    <property type="term" value="F:metallopeptidase activity"/>
    <property type="evidence" value="ECO:0007669"/>
    <property type="project" value="UniProtKB-UniRule"/>
</dbReference>
<dbReference type="InterPro" id="IPR012779">
    <property type="entry name" value="Peptidase_M1_pepN"/>
</dbReference>
<keyword evidence="8" id="KW-0479">Metal-binding</keyword>
<dbReference type="PANTHER" id="PTHR46322:SF1">
    <property type="entry name" value="PUROMYCIN-SENSITIVE AMINOPEPTIDASE"/>
    <property type="match status" value="1"/>
</dbReference>
<evidence type="ECO:0000256" key="6">
    <source>
        <dbReference type="ARBA" id="ARBA00022438"/>
    </source>
</evidence>
<dbReference type="Gene3D" id="2.60.40.1840">
    <property type="match status" value="1"/>
</dbReference>
<evidence type="ECO:0000256" key="5">
    <source>
        <dbReference type="ARBA" id="ARBA00015611"/>
    </source>
</evidence>
<dbReference type="SUPFAM" id="SSF55486">
    <property type="entry name" value="Metalloproteases ('zincins'), catalytic domain"/>
    <property type="match status" value="1"/>
</dbReference>